<protein>
    <submittedName>
        <fullName evidence="1">Uncharacterized protein</fullName>
    </submittedName>
</protein>
<keyword evidence="2" id="KW-1185">Reference proteome</keyword>
<dbReference type="EMBL" id="CAJVCH010540987">
    <property type="protein sequence ID" value="CAG7826744.1"/>
    <property type="molecule type" value="Genomic_DNA"/>
</dbReference>
<comment type="caution">
    <text evidence="1">The sequence shown here is derived from an EMBL/GenBank/DDBJ whole genome shotgun (WGS) entry which is preliminary data.</text>
</comment>
<sequence length="186" mass="21684">MPVGHSFRKPSLDVLHEPVRGNEVPVRPWPIIPPWHPVLRRLLAPNDDTVERRQRFQPNILTRRPPTPEVTDIITVMPNGEERRYYEITRNANDEPQLQPILGPAHATDQRQIAWTQVHRRSTVRPLNRYDSIVDEILQSRYEPEPNTEFNRLPLNEAPTAHPFTILLERVTAPLTYVDDIRIAPQ</sequence>
<evidence type="ECO:0000313" key="1">
    <source>
        <dbReference type="EMBL" id="CAG7826744.1"/>
    </source>
</evidence>
<accession>A0A8J2LP60</accession>
<proteinExistence type="predicted"/>
<name>A0A8J2LP60_9HEXA</name>
<evidence type="ECO:0000313" key="2">
    <source>
        <dbReference type="Proteomes" id="UP000708208"/>
    </source>
</evidence>
<dbReference type="Proteomes" id="UP000708208">
    <property type="component" value="Unassembled WGS sequence"/>
</dbReference>
<organism evidence="1 2">
    <name type="scientific">Allacma fusca</name>
    <dbReference type="NCBI Taxonomy" id="39272"/>
    <lineage>
        <taxon>Eukaryota</taxon>
        <taxon>Metazoa</taxon>
        <taxon>Ecdysozoa</taxon>
        <taxon>Arthropoda</taxon>
        <taxon>Hexapoda</taxon>
        <taxon>Collembola</taxon>
        <taxon>Symphypleona</taxon>
        <taxon>Sminthuridae</taxon>
        <taxon>Allacma</taxon>
    </lineage>
</organism>
<reference evidence="1" key="1">
    <citation type="submission" date="2021-06" db="EMBL/GenBank/DDBJ databases">
        <authorList>
            <person name="Hodson N. C."/>
            <person name="Mongue J. A."/>
            <person name="Jaron S. K."/>
        </authorList>
    </citation>
    <scope>NUCLEOTIDE SEQUENCE</scope>
</reference>
<gene>
    <name evidence="1" type="ORF">AFUS01_LOCUS36784</name>
</gene>
<dbReference type="AlphaFoldDB" id="A0A8J2LP60"/>
<dbReference type="OrthoDB" id="8252801at2759"/>